<name>A0A1I7GZS8_9STRE</name>
<dbReference type="Pfam" id="PF25788">
    <property type="entry name" value="Ig_Rha78A_N"/>
    <property type="match status" value="1"/>
</dbReference>
<evidence type="ECO:0000259" key="5">
    <source>
        <dbReference type="Pfam" id="PF08531"/>
    </source>
</evidence>
<dbReference type="PIRSF" id="PIRSF010631">
    <property type="entry name" value="A-rhamnsds"/>
    <property type="match status" value="1"/>
</dbReference>
<dbReference type="Gene3D" id="2.60.120.260">
    <property type="entry name" value="Galactose-binding domain-like"/>
    <property type="match status" value="2"/>
</dbReference>
<dbReference type="InterPro" id="IPR035398">
    <property type="entry name" value="Bac_rhamnosid_C"/>
</dbReference>
<dbReference type="InterPro" id="IPR035396">
    <property type="entry name" value="Bac_rhamnosid6H"/>
</dbReference>
<dbReference type="InterPro" id="IPR008928">
    <property type="entry name" value="6-hairpin_glycosidase_sf"/>
</dbReference>
<evidence type="ECO:0000259" key="4">
    <source>
        <dbReference type="Pfam" id="PF05592"/>
    </source>
</evidence>
<dbReference type="InterPro" id="IPR008902">
    <property type="entry name" value="Rhamnosid_concanavalin"/>
</dbReference>
<reference evidence="9" key="1">
    <citation type="submission" date="2016-10" db="EMBL/GenBank/DDBJ databases">
        <authorList>
            <person name="Varghese N."/>
            <person name="Submissions S."/>
        </authorList>
    </citation>
    <scope>NUCLEOTIDE SEQUENCE [LARGE SCALE GENOMIC DNA]</scope>
    <source>
        <strain evidence="9">LMG 15572</strain>
    </source>
</reference>
<dbReference type="PANTHER" id="PTHR33307">
    <property type="entry name" value="ALPHA-RHAMNOSIDASE (EUROFUNG)"/>
    <property type="match status" value="1"/>
</dbReference>
<dbReference type="SUPFAM" id="SSF48208">
    <property type="entry name" value="Six-hairpin glycosidases"/>
    <property type="match status" value="1"/>
</dbReference>
<feature type="domain" description="Alpha-L-rhamnosidase concanavalin-like" evidence="4">
    <location>
        <begin position="299"/>
        <end position="396"/>
    </location>
</feature>
<evidence type="ECO:0000259" key="7">
    <source>
        <dbReference type="Pfam" id="PF17390"/>
    </source>
</evidence>
<dbReference type="Gene3D" id="1.50.10.10">
    <property type="match status" value="1"/>
</dbReference>
<comment type="catalytic activity">
    <reaction evidence="1">
        <text>Hydrolysis of terminal non-reducing alpha-L-rhamnose residues in alpha-L-rhamnosides.</text>
        <dbReference type="EC" id="3.2.1.40"/>
    </reaction>
</comment>
<organism evidence="8 9">
    <name type="scientific">Streptococcus gallolyticus</name>
    <dbReference type="NCBI Taxonomy" id="315405"/>
    <lineage>
        <taxon>Bacteria</taxon>
        <taxon>Bacillati</taxon>
        <taxon>Bacillota</taxon>
        <taxon>Bacilli</taxon>
        <taxon>Lactobacillales</taxon>
        <taxon>Streptococcaceae</taxon>
        <taxon>Streptococcus</taxon>
    </lineage>
</organism>
<feature type="domain" description="Bacterial alpha-L-rhamnosidase N-terminal" evidence="5">
    <location>
        <begin position="132"/>
        <end position="272"/>
    </location>
</feature>
<evidence type="ECO:0000256" key="3">
    <source>
        <dbReference type="ARBA" id="ARBA00022801"/>
    </source>
</evidence>
<keyword evidence="3" id="KW-0378">Hydrolase</keyword>
<dbReference type="GO" id="GO:0005975">
    <property type="term" value="P:carbohydrate metabolic process"/>
    <property type="evidence" value="ECO:0007669"/>
    <property type="project" value="InterPro"/>
</dbReference>
<evidence type="ECO:0000259" key="6">
    <source>
        <dbReference type="Pfam" id="PF17389"/>
    </source>
</evidence>
<dbReference type="PANTHER" id="PTHR33307:SF6">
    <property type="entry name" value="ALPHA-RHAMNOSIDASE (EUROFUNG)-RELATED"/>
    <property type="match status" value="1"/>
</dbReference>
<evidence type="ECO:0000313" key="9">
    <source>
        <dbReference type="Proteomes" id="UP000183629"/>
    </source>
</evidence>
<dbReference type="EMBL" id="FPBN01000002">
    <property type="protein sequence ID" value="SFU53912.1"/>
    <property type="molecule type" value="Genomic_DNA"/>
</dbReference>
<evidence type="ECO:0000313" key="8">
    <source>
        <dbReference type="EMBL" id="SFU53912.1"/>
    </source>
</evidence>
<gene>
    <name evidence="8" type="ORF">SAMN05660328_102417</name>
</gene>
<evidence type="ECO:0000256" key="2">
    <source>
        <dbReference type="ARBA" id="ARBA00012652"/>
    </source>
</evidence>
<dbReference type="GO" id="GO:0030596">
    <property type="term" value="F:alpha-L-rhamnosidase activity"/>
    <property type="evidence" value="ECO:0007669"/>
    <property type="project" value="UniProtKB-EC"/>
</dbReference>
<dbReference type="Pfam" id="PF08531">
    <property type="entry name" value="Bac_rhamnosid_N"/>
    <property type="match status" value="1"/>
</dbReference>
<dbReference type="Gene3D" id="2.60.420.10">
    <property type="entry name" value="Maltose phosphorylase, domain 3"/>
    <property type="match status" value="1"/>
</dbReference>
<dbReference type="InterPro" id="IPR012341">
    <property type="entry name" value="6hp_glycosidase-like_sf"/>
</dbReference>
<dbReference type="Pfam" id="PF05592">
    <property type="entry name" value="Bac_rhamnosid"/>
    <property type="match status" value="1"/>
</dbReference>
<keyword evidence="9" id="KW-1185">Reference proteome</keyword>
<dbReference type="RefSeq" id="WP_074657766.1">
    <property type="nucleotide sequence ID" value="NZ_FOLZ01000002.1"/>
</dbReference>
<dbReference type="EC" id="3.2.1.40" evidence="2"/>
<protein>
    <recommendedName>
        <fullName evidence="2">alpha-L-rhamnosidase</fullName>
        <ecNumber evidence="2">3.2.1.40</ecNumber>
    </recommendedName>
</protein>
<accession>A0A1I7GZS8</accession>
<dbReference type="AlphaFoldDB" id="A0A1I7GZS8"/>
<proteinExistence type="predicted"/>
<dbReference type="Pfam" id="PF17390">
    <property type="entry name" value="Bac_rhamnosid_C"/>
    <property type="match status" value="1"/>
</dbReference>
<dbReference type="InterPro" id="IPR013737">
    <property type="entry name" value="Bac_rhamnosid_N"/>
</dbReference>
<feature type="domain" description="Alpha-L-rhamnosidase six-hairpin glycosidase" evidence="6">
    <location>
        <begin position="403"/>
        <end position="749"/>
    </location>
</feature>
<evidence type="ECO:0000256" key="1">
    <source>
        <dbReference type="ARBA" id="ARBA00001445"/>
    </source>
</evidence>
<feature type="domain" description="Alpha-L-rhamnosidase C-terminal" evidence="7">
    <location>
        <begin position="751"/>
        <end position="826"/>
    </location>
</feature>
<dbReference type="Pfam" id="PF17389">
    <property type="entry name" value="Bac_rhamnosid6H"/>
    <property type="match status" value="1"/>
</dbReference>
<dbReference type="Proteomes" id="UP000183629">
    <property type="component" value="Unassembled WGS sequence"/>
</dbReference>
<dbReference type="InterPro" id="IPR016007">
    <property type="entry name" value="Alpha_rhamnosid"/>
</dbReference>
<sequence>MKLTDLKINGMIEPIGYDFTDLRVAWKVVDVQGKKQSNVCIELSDNVDFSKVLTSIKGNDLSQTGTVISYDLLPMTRYYVRVSVTDDLENTANAQTFFETAKDEIWTGQWVTGNEGKNTHIVLQKSFYLDDKVSKARLYISGLGLFETSLNGDKIGDEVLAPYYSRYPDEVQYLTFDVTDALKAKDNVLEIALGNGWYKGRFGLNGQKENFGSEFKAIAELHLTYENDEKAIIATDKTWSYHLSQTQLSDIYDGEEIDFNIDDSGLKPVKVTSQEGKLIPRYSLPVREQEALKVKEVIQTPAGEVVLDFGQNFAGYVAVKSKQPKGTHVLLEFGEILQDGNFCHDNYRSARSEFAFVSDGQERLVKPRFTYFGFRYVRVTGWVGELNSSDFVGIALYSDMKITGSIETGHKGVNQLFSNTLWGQKSNFIDFPTDCPQRDERLGWTGDAQVFSGTASYNMDTAAFYNKFLHDLRTEQVKYDGILPGVIPVFEPERVIFSSVWGDLATILPTVLMEHYGDSVVLSHYYPMMKDWVDKITKEDKKRGQRYLYDFGNQLGDWLALDGRTSQSMEGGTDTYFIGSCYYAMSVKMTADAAKILGNDSDCAYYNDLYEKIRSAILAEYFSASGRLVFDTQTAYIVALHTGIYRNHERLVTDLKTRLYKDCYRLTGGFVGAPLMCRVFAENGLIDEAFYFLTQPEFPGWMHCVDLGATTIWERWNSVLDNGKLSGKMMNSLNHYAYGAVVEFLYRNVAGLKAAQAGFKSIDFAPQLSAKLQRVQVTFDSPYGIYQSSWEILATGEVTVSLDVPFNASAEVHLPYYSGERIGKVTSGHYEWQYQPTKEVRSKFNRNSIVKDWLKDSRAKEIIKKESPLLDYYLMTGNEDFLYENLETLPNKDYMGFTKEEVTRLEKGILSIFEEML</sequence>